<evidence type="ECO:0000313" key="2">
    <source>
        <dbReference type="Proteomes" id="UP000241769"/>
    </source>
</evidence>
<keyword evidence="2" id="KW-1185">Reference proteome</keyword>
<accession>A0A2P6MMK0</accession>
<feature type="non-terminal residue" evidence="1">
    <location>
        <position position="1"/>
    </location>
</feature>
<dbReference type="AlphaFoldDB" id="A0A2P6MMK0"/>
<dbReference type="InParanoid" id="A0A2P6MMK0"/>
<gene>
    <name evidence="1" type="ORF">PROFUN_17110</name>
</gene>
<dbReference type="EMBL" id="MDYQ01000746">
    <property type="protein sequence ID" value="PRP72928.1"/>
    <property type="molecule type" value="Genomic_DNA"/>
</dbReference>
<organism evidence="1 2">
    <name type="scientific">Planoprotostelium fungivorum</name>
    <dbReference type="NCBI Taxonomy" id="1890364"/>
    <lineage>
        <taxon>Eukaryota</taxon>
        <taxon>Amoebozoa</taxon>
        <taxon>Evosea</taxon>
        <taxon>Variosea</taxon>
        <taxon>Cavosteliida</taxon>
        <taxon>Cavosteliaceae</taxon>
        <taxon>Planoprotostelium</taxon>
    </lineage>
</organism>
<sequence>VNNRGNQTFGGFLESRDRAFRPTGPETWSLQTDGAFRYRWLI</sequence>
<dbReference type="Proteomes" id="UP000241769">
    <property type="component" value="Unassembled WGS sequence"/>
</dbReference>
<evidence type="ECO:0000313" key="1">
    <source>
        <dbReference type="EMBL" id="PRP72928.1"/>
    </source>
</evidence>
<proteinExistence type="predicted"/>
<name>A0A2P6MMK0_9EUKA</name>
<comment type="caution">
    <text evidence="1">The sequence shown here is derived from an EMBL/GenBank/DDBJ whole genome shotgun (WGS) entry which is preliminary data.</text>
</comment>
<reference evidence="1 2" key="1">
    <citation type="journal article" date="2018" name="Genome Biol. Evol.">
        <title>Multiple Roots of Fruiting Body Formation in Amoebozoa.</title>
        <authorList>
            <person name="Hillmann F."/>
            <person name="Forbes G."/>
            <person name="Novohradska S."/>
            <person name="Ferling I."/>
            <person name="Riege K."/>
            <person name="Groth M."/>
            <person name="Westermann M."/>
            <person name="Marz M."/>
            <person name="Spaller T."/>
            <person name="Winckler T."/>
            <person name="Schaap P."/>
            <person name="Glockner G."/>
        </authorList>
    </citation>
    <scope>NUCLEOTIDE SEQUENCE [LARGE SCALE GENOMIC DNA]</scope>
    <source>
        <strain evidence="1 2">Jena</strain>
    </source>
</reference>
<protein>
    <submittedName>
        <fullName evidence="1">Uncharacterized protein</fullName>
    </submittedName>
</protein>